<dbReference type="AlphaFoldDB" id="A0A1G2SFN5"/>
<dbReference type="InterPro" id="IPR027417">
    <property type="entry name" value="P-loop_NTPase"/>
</dbReference>
<accession>A0A1G2SFN5</accession>
<dbReference type="SUPFAM" id="SSF52540">
    <property type="entry name" value="P-loop containing nucleoside triphosphate hydrolases"/>
    <property type="match status" value="1"/>
</dbReference>
<dbReference type="GO" id="GO:0005524">
    <property type="term" value="F:ATP binding"/>
    <property type="evidence" value="ECO:0007669"/>
    <property type="project" value="UniProtKB-KW"/>
</dbReference>
<feature type="region of interest" description="Disordered" evidence="4">
    <location>
        <begin position="119"/>
        <end position="147"/>
    </location>
</feature>
<evidence type="ECO:0008006" key="7">
    <source>
        <dbReference type="Google" id="ProtNLM"/>
    </source>
</evidence>
<evidence type="ECO:0000313" key="6">
    <source>
        <dbReference type="Proteomes" id="UP000177987"/>
    </source>
</evidence>
<organism evidence="5 6">
    <name type="scientific">Candidatus Yonathbacteria bacterium RIFCSPLOWO2_01_FULL_47_33b</name>
    <dbReference type="NCBI Taxonomy" id="1802727"/>
    <lineage>
        <taxon>Bacteria</taxon>
        <taxon>Candidatus Yonathiibacteriota</taxon>
    </lineage>
</organism>
<sequence>MQILTVAPIVRGALQGTLSYFSKETVPLGAVIMVPIRTREVPALVLESKSVTDAKSSLKSSEYALRKVTRLKPHRVWSNEFMKAVEETARYSAQGLGETLLALTPKTILDAHIEGVLDEPNKGAPSGKSRALAPLEPGSRCEPSRPLTGQAIQGDTITRLKAYQRLVRESFAKHESVFICVPTLEDVERLERELGHGIEEYTYAFHSGLTKKRLLEKWVAALEQKHATLVIGTPQYLTLPRAFSTIILDEEHAQSWKTLARPLIDMRVFAEAYGANTGSTIIFGAPLLRPEIYKRIQEGEIGEFSRIAHRTLAEIEAAIIDPRIEEKNIREYTGRRTVQIVGERIRTLIEEARKKHEHVFLLVARKGLSPITACGDCGTIIRCEACETPLVIHKQGENRIFSCHACGLMRMPESGEHETCPTCAGWRLEPLGIGIERIEEEVTNLFPDAPRFIFDGDRVKTRVQARKLIAQFEASRGGILIGTPMTVPYLTTVENTAIVSIDSLFAIPDFRMNERIFALILALREKTTKTLLVQTRMDDVTLLEQALKGDLLGFTESELELRKAFSYPPYGTIIKITLRGKRAELPAELERLKVYLSEYNPIAPNTMAREPKNMFRMHIILKLADGTWPNNTLHAKLRALPPQFTIEVNPDHLL</sequence>
<dbReference type="Proteomes" id="UP000177987">
    <property type="component" value="Unassembled WGS sequence"/>
</dbReference>
<protein>
    <recommendedName>
        <fullName evidence="7">Primosomal protein N</fullName>
    </recommendedName>
</protein>
<dbReference type="Gene3D" id="3.40.1440.60">
    <property type="entry name" value="PriA, 3(prime) DNA-binding domain"/>
    <property type="match status" value="1"/>
</dbReference>
<dbReference type="Gene3D" id="3.40.50.300">
    <property type="entry name" value="P-loop containing nucleotide triphosphate hydrolases"/>
    <property type="match status" value="1"/>
</dbReference>
<evidence type="ECO:0000256" key="4">
    <source>
        <dbReference type="SAM" id="MobiDB-lite"/>
    </source>
</evidence>
<dbReference type="GO" id="GO:0043138">
    <property type="term" value="F:3'-5' DNA helicase activity"/>
    <property type="evidence" value="ECO:0007669"/>
    <property type="project" value="TreeGrafter"/>
</dbReference>
<dbReference type="InterPro" id="IPR042115">
    <property type="entry name" value="PriA_3primeBD_sf"/>
</dbReference>
<dbReference type="PANTHER" id="PTHR30580:SF0">
    <property type="entry name" value="PRIMOSOMAL PROTEIN N"/>
    <property type="match status" value="1"/>
</dbReference>
<dbReference type="PANTHER" id="PTHR30580">
    <property type="entry name" value="PRIMOSOMAL PROTEIN N"/>
    <property type="match status" value="1"/>
</dbReference>
<reference evidence="5 6" key="1">
    <citation type="journal article" date="2016" name="Nat. Commun.">
        <title>Thousands of microbial genomes shed light on interconnected biogeochemical processes in an aquifer system.</title>
        <authorList>
            <person name="Anantharaman K."/>
            <person name="Brown C.T."/>
            <person name="Hug L.A."/>
            <person name="Sharon I."/>
            <person name="Castelle C.J."/>
            <person name="Probst A.J."/>
            <person name="Thomas B.C."/>
            <person name="Singh A."/>
            <person name="Wilkins M.J."/>
            <person name="Karaoz U."/>
            <person name="Brodie E.L."/>
            <person name="Williams K.H."/>
            <person name="Hubbard S.S."/>
            <person name="Banfield J.F."/>
        </authorList>
    </citation>
    <scope>NUCLEOTIDE SEQUENCE [LARGE SCALE GENOMIC DNA]</scope>
</reference>
<evidence type="ECO:0000313" key="5">
    <source>
        <dbReference type="EMBL" id="OHA83860.1"/>
    </source>
</evidence>
<proteinExistence type="predicted"/>
<evidence type="ECO:0000256" key="1">
    <source>
        <dbReference type="ARBA" id="ARBA00022741"/>
    </source>
</evidence>
<dbReference type="GO" id="GO:0006270">
    <property type="term" value="P:DNA replication initiation"/>
    <property type="evidence" value="ECO:0007669"/>
    <property type="project" value="TreeGrafter"/>
</dbReference>
<gene>
    <name evidence="5" type="ORF">A2937_00835</name>
</gene>
<keyword evidence="1" id="KW-0547">Nucleotide-binding</keyword>
<evidence type="ECO:0000256" key="2">
    <source>
        <dbReference type="ARBA" id="ARBA00022840"/>
    </source>
</evidence>
<comment type="caution">
    <text evidence="5">The sequence shown here is derived from an EMBL/GenBank/DDBJ whole genome shotgun (WGS) entry which is preliminary data.</text>
</comment>
<name>A0A1G2SFN5_9BACT</name>
<dbReference type="GO" id="GO:0006310">
    <property type="term" value="P:DNA recombination"/>
    <property type="evidence" value="ECO:0007669"/>
    <property type="project" value="TreeGrafter"/>
</dbReference>
<keyword evidence="3" id="KW-0238">DNA-binding</keyword>
<dbReference type="GO" id="GO:0003677">
    <property type="term" value="F:DNA binding"/>
    <property type="evidence" value="ECO:0007669"/>
    <property type="project" value="UniProtKB-KW"/>
</dbReference>
<keyword evidence="2" id="KW-0067">ATP-binding</keyword>
<evidence type="ECO:0000256" key="3">
    <source>
        <dbReference type="ARBA" id="ARBA00023125"/>
    </source>
</evidence>
<dbReference type="EMBL" id="MHUW01000012">
    <property type="protein sequence ID" value="OHA83860.1"/>
    <property type="molecule type" value="Genomic_DNA"/>
</dbReference>
<dbReference type="GO" id="GO:0006302">
    <property type="term" value="P:double-strand break repair"/>
    <property type="evidence" value="ECO:0007669"/>
    <property type="project" value="TreeGrafter"/>
</dbReference>
<dbReference type="STRING" id="1802727.A2937_00835"/>